<feature type="signal peptide" evidence="3">
    <location>
        <begin position="1"/>
        <end position="18"/>
    </location>
</feature>
<dbReference type="PANTHER" id="PTHR11474:SF126">
    <property type="entry name" value="TYROSINASE-LIKE PROTEIN TYR-1-RELATED"/>
    <property type="match status" value="1"/>
</dbReference>
<dbReference type="PANTHER" id="PTHR11474">
    <property type="entry name" value="TYROSINASE FAMILY MEMBER"/>
    <property type="match status" value="1"/>
</dbReference>
<dbReference type="AlphaFoldDB" id="A0A137P4L3"/>
<accession>A0A137P4L3</accession>
<dbReference type="SUPFAM" id="SSF48056">
    <property type="entry name" value="Di-copper centre-containing domain"/>
    <property type="match status" value="1"/>
</dbReference>
<dbReference type="Proteomes" id="UP000070444">
    <property type="component" value="Unassembled WGS sequence"/>
</dbReference>
<feature type="chain" id="PRO_5007294515" evidence="3">
    <location>
        <begin position="19"/>
        <end position="386"/>
    </location>
</feature>
<dbReference type="OrthoDB" id="6132182at2759"/>
<feature type="domain" description="Tyrosinase copper-binding" evidence="4">
    <location>
        <begin position="72"/>
        <end position="89"/>
    </location>
</feature>
<organism evidence="6 7">
    <name type="scientific">Conidiobolus coronatus (strain ATCC 28846 / CBS 209.66 / NRRL 28638)</name>
    <name type="common">Delacroixia coronata</name>
    <dbReference type="NCBI Taxonomy" id="796925"/>
    <lineage>
        <taxon>Eukaryota</taxon>
        <taxon>Fungi</taxon>
        <taxon>Fungi incertae sedis</taxon>
        <taxon>Zoopagomycota</taxon>
        <taxon>Entomophthoromycotina</taxon>
        <taxon>Entomophthoromycetes</taxon>
        <taxon>Entomophthorales</taxon>
        <taxon>Ancylistaceae</taxon>
        <taxon>Conidiobolus</taxon>
    </lineage>
</organism>
<dbReference type="Pfam" id="PF00264">
    <property type="entry name" value="Tyrosinase"/>
    <property type="match status" value="1"/>
</dbReference>
<dbReference type="InterPro" id="IPR050316">
    <property type="entry name" value="Tyrosinase/Hemocyanin"/>
</dbReference>
<keyword evidence="7" id="KW-1185">Reference proteome</keyword>
<dbReference type="GO" id="GO:0046872">
    <property type="term" value="F:metal ion binding"/>
    <property type="evidence" value="ECO:0007669"/>
    <property type="project" value="UniProtKB-KW"/>
</dbReference>
<evidence type="ECO:0000256" key="1">
    <source>
        <dbReference type="ARBA" id="ARBA00022723"/>
    </source>
</evidence>
<dbReference type="GO" id="GO:0016491">
    <property type="term" value="F:oxidoreductase activity"/>
    <property type="evidence" value="ECO:0007669"/>
    <property type="project" value="InterPro"/>
</dbReference>
<evidence type="ECO:0000259" key="4">
    <source>
        <dbReference type="PROSITE" id="PS00497"/>
    </source>
</evidence>
<evidence type="ECO:0000259" key="5">
    <source>
        <dbReference type="PROSITE" id="PS00498"/>
    </source>
</evidence>
<sequence length="386" mass="44673">MKFTAIVAALFGLSAVSALDCGRIFSRPNIYKISQERLDRYLNAVNKLNEGPRPTKWDTFARKHIQYYPQVHRTPYFLVWHRFFLHEVEEELRKIDPEVRIPYWDWTVHNANMHEDPVWNIFGKNGEGDDRCVRQGVFRDFRVLYGDDPNNSNGRCLKRRDQFENSFGGNHNLIDNYISNRSDFDFQDDLEGLPHALIHNGIGEEFQGHASPADPLFMSHHAFIDKVWHDRQNRLPETTLRYPLKDNAWIMGYNKQVWQAYDPFGMCYTYTPDNFSWENVRMQSISISSIEVEPYTPLTASNSTSSGVPSEKEEQENARRYITEGIIAPDVNNGPKTCVDGTPTTPVGKIMDNSFIISMKYDVVEMRNKQRKAALATSEENSKCLA</sequence>
<dbReference type="Gene3D" id="1.10.1280.10">
    <property type="entry name" value="Di-copper center containing domain from catechol oxidase"/>
    <property type="match status" value="1"/>
</dbReference>
<dbReference type="InterPro" id="IPR008922">
    <property type="entry name" value="Di-copper_centre_dom_sf"/>
</dbReference>
<evidence type="ECO:0000256" key="3">
    <source>
        <dbReference type="SAM" id="SignalP"/>
    </source>
</evidence>
<dbReference type="InterPro" id="IPR002227">
    <property type="entry name" value="Tyrosinase_Cu-bd"/>
</dbReference>
<feature type="domain" description="Tyrosinase copper-binding" evidence="5">
    <location>
        <begin position="214"/>
        <end position="225"/>
    </location>
</feature>
<reference evidence="6 7" key="1">
    <citation type="journal article" date="2015" name="Genome Biol. Evol.">
        <title>Phylogenomic analyses indicate that early fungi evolved digesting cell walls of algal ancestors of land plants.</title>
        <authorList>
            <person name="Chang Y."/>
            <person name="Wang S."/>
            <person name="Sekimoto S."/>
            <person name="Aerts A.L."/>
            <person name="Choi C."/>
            <person name="Clum A."/>
            <person name="LaButti K.M."/>
            <person name="Lindquist E.A."/>
            <person name="Yee Ngan C."/>
            <person name="Ohm R.A."/>
            <person name="Salamov A.A."/>
            <person name="Grigoriev I.V."/>
            <person name="Spatafora J.W."/>
            <person name="Berbee M.L."/>
        </authorList>
    </citation>
    <scope>NUCLEOTIDE SEQUENCE [LARGE SCALE GENOMIC DNA]</scope>
    <source>
        <strain evidence="6 7">NRRL 28638</strain>
    </source>
</reference>
<keyword evidence="2" id="KW-0186">Copper</keyword>
<evidence type="ECO:0000313" key="7">
    <source>
        <dbReference type="Proteomes" id="UP000070444"/>
    </source>
</evidence>
<evidence type="ECO:0000313" key="6">
    <source>
        <dbReference type="EMBL" id="KXN69933.1"/>
    </source>
</evidence>
<proteinExistence type="predicted"/>
<keyword evidence="3" id="KW-0732">Signal</keyword>
<evidence type="ECO:0000256" key="2">
    <source>
        <dbReference type="ARBA" id="ARBA00023008"/>
    </source>
</evidence>
<name>A0A137P4L3_CONC2</name>
<gene>
    <name evidence="6" type="ORF">CONCODRAFT_58854</name>
</gene>
<dbReference type="PROSITE" id="PS00497">
    <property type="entry name" value="TYROSINASE_1"/>
    <property type="match status" value="1"/>
</dbReference>
<protein>
    <submittedName>
        <fullName evidence="6">Di-copper centre-containing protein</fullName>
    </submittedName>
</protein>
<keyword evidence="1" id="KW-0479">Metal-binding</keyword>
<dbReference type="PROSITE" id="PS00498">
    <property type="entry name" value="TYROSINASE_2"/>
    <property type="match status" value="1"/>
</dbReference>
<dbReference type="PRINTS" id="PR00092">
    <property type="entry name" value="TYROSINASE"/>
</dbReference>
<dbReference type="EMBL" id="KQ964518">
    <property type="protein sequence ID" value="KXN69933.1"/>
    <property type="molecule type" value="Genomic_DNA"/>
</dbReference>